<dbReference type="EMBL" id="CAJOAZ010002692">
    <property type="protein sequence ID" value="CAF3951489.1"/>
    <property type="molecule type" value="Genomic_DNA"/>
</dbReference>
<name>A0A819KLM0_9BILA</name>
<proteinExistence type="predicted"/>
<organism evidence="3 4">
    <name type="scientific">Adineta steineri</name>
    <dbReference type="NCBI Taxonomy" id="433720"/>
    <lineage>
        <taxon>Eukaryota</taxon>
        <taxon>Metazoa</taxon>
        <taxon>Spiralia</taxon>
        <taxon>Gnathifera</taxon>
        <taxon>Rotifera</taxon>
        <taxon>Eurotatoria</taxon>
        <taxon>Bdelloidea</taxon>
        <taxon>Adinetida</taxon>
        <taxon>Adinetidae</taxon>
        <taxon>Adineta</taxon>
    </lineage>
</organism>
<gene>
    <name evidence="2" type="ORF">JYZ213_LOCUS35895</name>
    <name evidence="3" type="ORF">OXD698_LOCUS26714</name>
</gene>
<evidence type="ECO:0000313" key="3">
    <source>
        <dbReference type="EMBL" id="CAF3951489.1"/>
    </source>
</evidence>
<dbReference type="Proteomes" id="UP000663844">
    <property type="component" value="Unassembled WGS sequence"/>
</dbReference>
<dbReference type="AlphaFoldDB" id="A0A819KLM0"/>
<comment type="caution">
    <text evidence="3">The sequence shown here is derived from an EMBL/GenBank/DDBJ whole genome shotgun (WGS) entry which is preliminary data.</text>
</comment>
<dbReference type="EMBL" id="CAJNOG010000830">
    <property type="protein sequence ID" value="CAF1366766.1"/>
    <property type="molecule type" value="Genomic_DNA"/>
</dbReference>
<evidence type="ECO:0000259" key="1">
    <source>
        <dbReference type="Pfam" id="PF26215"/>
    </source>
</evidence>
<accession>A0A819KLM0</accession>
<reference evidence="3" key="1">
    <citation type="submission" date="2021-02" db="EMBL/GenBank/DDBJ databases">
        <authorList>
            <person name="Nowell W R."/>
        </authorList>
    </citation>
    <scope>NUCLEOTIDE SEQUENCE</scope>
</reference>
<evidence type="ECO:0000313" key="4">
    <source>
        <dbReference type="Proteomes" id="UP000663844"/>
    </source>
</evidence>
<evidence type="ECO:0000313" key="2">
    <source>
        <dbReference type="EMBL" id="CAF1366766.1"/>
    </source>
</evidence>
<feature type="domain" description="Helix-turn-helix" evidence="1">
    <location>
        <begin position="103"/>
        <end position="153"/>
    </location>
</feature>
<protein>
    <recommendedName>
        <fullName evidence="1">Helix-turn-helix domain-containing protein</fullName>
    </recommendedName>
</protein>
<dbReference type="Pfam" id="PF26215">
    <property type="entry name" value="HTH_animal"/>
    <property type="match status" value="1"/>
</dbReference>
<dbReference type="InterPro" id="IPR058912">
    <property type="entry name" value="HTH_animal"/>
</dbReference>
<dbReference type="Proteomes" id="UP000663845">
    <property type="component" value="Unassembled WGS sequence"/>
</dbReference>
<sequence length="250" mass="29681">MNNFSKKPLFNQIAAKTTITCGSELIEQIQTWPSTNLRQETSLCTIDIIDLYTMIPQIEGVLALRKMLEYLQLKQIGDLQIKNSNGQLITSVYHKPSYEPYYLHMKKNIPFTMLLRTIRYCPTFQYYLDEREKLRMALLLNKYPNHFIEQQFKQLFKKFNIQEPLTLSNYLQIRQDKIINSPIKVKEPIDYGQTLFVHFTYCSNMKSFPSKFHNLWQKYFQESPINDITPILGTRNVNNLQQHLVHTRTT</sequence>